<name>A0ABY2X6H4_9RHOB</name>
<comment type="caution">
    <text evidence="2">The sequence shown here is derived from an EMBL/GenBank/DDBJ whole genome shotgun (WGS) entry which is preliminary data.</text>
</comment>
<sequence>MAYTATHSAARNDFGGIVARGLSALFGGLVRIAENNPRMRQVAALSALTDAELADRGIKREDIARHVFGDRFYL</sequence>
<feature type="domain" description="YjiS-like" evidence="1">
    <location>
        <begin position="38"/>
        <end position="63"/>
    </location>
</feature>
<evidence type="ECO:0000313" key="3">
    <source>
        <dbReference type="Proteomes" id="UP001191082"/>
    </source>
</evidence>
<gene>
    <name evidence="2" type="ORF">FGK64_13900</name>
</gene>
<proteinExistence type="predicted"/>
<organism evidence="2 3">
    <name type="scientific">Arenibacterium halophilum</name>
    <dbReference type="NCBI Taxonomy" id="2583821"/>
    <lineage>
        <taxon>Bacteria</taxon>
        <taxon>Pseudomonadati</taxon>
        <taxon>Pseudomonadota</taxon>
        <taxon>Alphaproteobacteria</taxon>
        <taxon>Rhodobacterales</taxon>
        <taxon>Paracoccaceae</taxon>
        <taxon>Arenibacterium</taxon>
    </lineage>
</organism>
<keyword evidence="3" id="KW-1185">Reference proteome</keyword>
<reference evidence="2 3" key="1">
    <citation type="submission" date="2019-05" db="EMBL/GenBank/DDBJ databases">
        <title>Marivita sp. nov. isolated from sea sediment.</title>
        <authorList>
            <person name="Kim W."/>
        </authorList>
    </citation>
    <scope>NUCLEOTIDE SEQUENCE [LARGE SCALE GENOMIC DNA]</scope>
    <source>
        <strain evidence="2 3">CAU 1492</strain>
    </source>
</reference>
<dbReference type="Pfam" id="PF06568">
    <property type="entry name" value="YjiS-like"/>
    <property type="match status" value="1"/>
</dbReference>
<accession>A0ABY2X6H4</accession>
<protein>
    <submittedName>
        <fullName evidence="2">DUF1127 domain-containing protein</fullName>
    </submittedName>
</protein>
<evidence type="ECO:0000313" key="2">
    <source>
        <dbReference type="EMBL" id="TMV11380.1"/>
    </source>
</evidence>
<dbReference type="RefSeq" id="WP_138864446.1">
    <property type="nucleotide sequence ID" value="NZ_VCPC01000003.1"/>
</dbReference>
<dbReference type="Proteomes" id="UP001191082">
    <property type="component" value="Unassembled WGS sequence"/>
</dbReference>
<dbReference type="InterPro" id="IPR009506">
    <property type="entry name" value="YjiS-like"/>
</dbReference>
<evidence type="ECO:0000259" key="1">
    <source>
        <dbReference type="Pfam" id="PF06568"/>
    </source>
</evidence>
<dbReference type="EMBL" id="VCPC01000003">
    <property type="protein sequence ID" value="TMV11380.1"/>
    <property type="molecule type" value="Genomic_DNA"/>
</dbReference>